<dbReference type="RefSeq" id="WP_253768240.1">
    <property type="nucleotide sequence ID" value="NZ_JAMTCK010000003.1"/>
</dbReference>
<sequence>MLRGMAHAGYWADDVTAAKEWYTRLLGTAPYFERGGPDGRPAYVEFRIGDHQVELGITDRRFAPPGTPTGPGGVVLSWHVDDLAAAVDAALALGAVAHEPITERGGGFVTASVIDPFGNVLGLMYNPQYLAVLAEQRG</sequence>
<evidence type="ECO:0000259" key="1">
    <source>
        <dbReference type="PROSITE" id="PS51819"/>
    </source>
</evidence>
<dbReference type="CDD" id="cd06587">
    <property type="entry name" value="VOC"/>
    <property type="match status" value="1"/>
</dbReference>
<name>A0AAE3KF29_9PSEU</name>
<evidence type="ECO:0000313" key="2">
    <source>
        <dbReference type="EMBL" id="MCP2164512.1"/>
    </source>
</evidence>
<gene>
    <name evidence="2" type="ORF">LX83_001352</name>
</gene>
<comment type="caution">
    <text evidence="2">The sequence shown here is derived from an EMBL/GenBank/DDBJ whole genome shotgun (WGS) entry which is preliminary data.</text>
</comment>
<dbReference type="SUPFAM" id="SSF54593">
    <property type="entry name" value="Glyoxalase/Bleomycin resistance protein/Dihydroxybiphenyl dioxygenase"/>
    <property type="match status" value="1"/>
</dbReference>
<organism evidence="2 3">
    <name type="scientific">Goodfellowiella coeruleoviolacea</name>
    <dbReference type="NCBI Taxonomy" id="334858"/>
    <lineage>
        <taxon>Bacteria</taxon>
        <taxon>Bacillati</taxon>
        <taxon>Actinomycetota</taxon>
        <taxon>Actinomycetes</taxon>
        <taxon>Pseudonocardiales</taxon>
        <taxon>Pseudonocardiaceae</taxon>
        <taxon>Goodfellowiella</taxon>
    </lineage>
</organism>
<reference evidence="2" key="1">
    <citation type="submission" date="2022-06" db="EMBL/GenBank/DDBJ databases">
        <title>Genomic Encyclopedia of Archaeal and Bacterial Type Strains, Phase II (KMG-II): from individual species to whole genera.</title>
        <authorList>
            <person name="Goeker M."/>
        </authorList>
    </citation>
    <scope>NUCLEOTIDE SEQUENCE</scope>
    <source>
        <strain evidence="2">DSM 43935</strain>
    </source>
</reference>
<dbReference type="EMBL" id="JAMTCK010000003">
    <property type="protein sequence ID" value="MCP2164512.1"/>
    <property type="molecule type" value="Genomic_DNA"/>
</dbReference>
<dbReference type="PROSITE" id="PS51819">
    <property type="entry name" value="VOC"/>
    <property type="match status" value="1"/>
</dbReference>
<dbReference type="InterPro" id="IPR029068">
    <property type="entry name" value="Glyas_Bleomycin-R_OHBP_Dase"/>
</dbReference>
<keyword evidence="3" id="KW-1185">Reference proteome</keyword>
<accession>A0AAE3KF29</accession>
<dbReference type="InterPro" id="IPR037523">
    <property type="entry name" value="VOC_core"/>
</dbReference>
<dbReference type="Proteomes" id="UP001206128">
    <property type="component" value="Unassembled WGS sequence"/>
</dbReference>
<proteinExistence type="predicted"/>
<dbReference type="Gene3D" id="3.10.180.10">
    <property type="entry name" value="2,3-Dihydroxybiphenyl 1,2-Dioxygenase, domain 1"/>
    <property type="match status" value="1"/>
</dbReference>
<protein>
    <recommendedName>
        <fullName evidence="1">VOC domain-containing protein</fullName>
    </recommendedName>
</protein>
<dbReference type="Pfam" id="PF00903">
    <property type="entry name" value="Glyoxalase"/>
    <property type="match status" value="1"/>
</dbReference>
<dbReference type="InterPro" id="IPR004360">
    <property type="entry name" value="Glyas_Fos-R_dOase_dom"/>
</dbReference>
<evidence type="ECO:0000313" key="3">
    <source>
        <dbReference type="Proteomes" id="UP001206128"/>
    </source>
</evidence>
<dbReference type="AlphaFoldDB" id="A0AAE3KF29"/>
<feature type="domain" description="VOC" evidence="1">
    <location>
        <begin position="4"/>
        <end position="126"/>
    </location>
</feature>